<dbReference type="PROSITE" id="PS50893">
    <property type="entry name" value="ABC_TRANSPORTER_2"/>
    <property type="match status" value="1"/>
</dbReference>
<comment type="similarity">
    <text evidence="1">Belongs to the ABC transporter superfamily.</text>
</comment>
<evidence type="ECO:0000256" key="4">
    <source>
        <dbReference type="ARBA" id="ARBA00022840"/>
    </source>
</evidence>
<keyword evidence="4 6" id="KW-0067">ATP-binding</keyword>
<name>A0A2W2FED1_9ACTN</name>
<dbReference type="InterPro" id="IPR003593">
    <property type="entry name" value="AAA+_ATPase"/>
</dbReference>
<dbReference type="SUPFAM" id="SSF52540">
    <property type="entry name" value="P-loop containing nucleoside triphosphate hydrolases"/>
    <property type="match status" value="1"/>
</dbReference>
<evidence type="ECO:0000256" key="2">
    <source>
        <dbReference type="ARBA" id="ARBA00022448"/>
    </source>
</evidence>
<dbReference type="PANTHER" id="PTHR43335:SF4">
    <property type="entry name" value="ABC TRANSPORTER, ATP-BINDING PROTEIN"/>
    <property type="match status" value="1"/>
</dbReference>
<comment type="caution">
    <text evidence="6">The sequence shown here is derived from an EMBL/GenBank/DDBJ whole genome shotgun (WGS) entry which is preliminary data.</text>
</comment>
<dbReference type="Proteomes" id="UP000248924">
    <property type="component" value="Unassembled WGS sequence"/>
</dbReference>
<sequence>MTSVLRLDGVDRSFGDRQVLKNVSFDVVAGRMTGFVGGNGAGKTTTMRIILGVLAPDAGQVRWQGTPLSREARRRFGYMPEERGLYPKMSVREQVTYLGRLHGLTADAARRGTDELLERVGLAERGDDLLETLSLGNQQRAQIAAALVHEPEVLVLDEPFSGLDPLAVDTVVGVLRERAAAGVPVLFSSHQLDVVERLCDDLVIIADGTIRAAGGREQLRQTYTTPRFELVVETDAGWLRDQPGVSLVDLDGARAVFDLAPGADEQPVLHAALARGPVRAFRPVSPSLAEIFREVAAQ</sequence>
<dbReference type="InterPro" id="IPR027417">
    <property type="entry name" value="P-loop_NTPase"/>
</dbReference>
<dbReference type="SMART" id="SM00382">
    <property type="entry name" value="AAA"/>
    <property type="match status" value="1"/>
</dbReference>
<dbReference type="RefSeq" id="WP_111212430.1">
    <property type="nucleotide sequence ID" value="NZ_POTY01000013.1"/>
</dbReference>
<dbReference type="Pfam" id="PF13732">
    <property type="entry name" value="DrrA1-3_C"/>
    <property type="match status" value="1"/>
</dbReference>
<dbReference type="InterPro" id="IPR003439">
    <property type="entry name" value="ABC_transporter-like_ATP-bd"/>
</dbReference>
<reference evidence="6 7" key="1">
    <citation type="submission" date="2018-01" db="EMBL/GenBank/DDBJ databases">
        <title>Draft genome sequence of Jishengella sp. NA12.</title>
        <authorList>
            <person name="Sahin N."/>
            <person name="Ay H."/>
            <person name="Saygin H."/>
        </authorList>
    </citation>
    <scope>NUCLEOTIDE SEQUENCE [LARGE SCALE GENOMIC DNA]</scope>
    <source>
        <strain evidence="6 7">NA12</strain>
    </source>
</reference>
<gene>
    <name evidence="6" type="ORF">C1I95_04045</name>
</gene>
<evidence type="ECO:0000313" key="7">
    <source>
        <dbReference type="Proteomes" id="UP000248924"/>
    </source>
</evidence>
<evidence type="ECO:0000256" key="1">
    <source>
        <dbReference type="ARBA" id="ARBA00005417"/>
    </source>
</evidence>
<keyword evidence="3" id="KW-0547">Nucleotide-binding</keyword>
<keyword evidence="7" id="KW-1185">Reference proteome</keyword>
<accession>A0A2W2FED1</accession>
<dbReference type="InterPro" id="IPR025302">
    <property type="entry name" value="DrrA1/2-like_C"/>
</dbReference>
<evidence type="ECO:0000256" key="3">
    <source>
        <dbReference type="ARBA" id="ARBA00022741"/>
    </source>
</evidence>
<dbReference type="InterPro" id="IPR017871">
    <property type="entry name" value="ABC_transporter-like_CS"/>
</dbReference>
<dbReference type="GO" id="GO:0016887">
    <property type="term" value="F:ATP hydrolysis activity"/>
    <property type="evidence" value="ECO:0007669"/>
    <property type="project" value="InterPro"/>
</dbReference>
<dbReference type="EMBL" id="POTY01000013">
    <property type="protein sequence ID" value="PZG23078.1"/>
    <property type="molecule type" value="Genomic_DNA"/>
</dbReference>
<organism evidence="6 7">
    <name type="scientific">Micromonospora craterilacus</name>
    <dbReference type="NCBI Taxonomy" id="1655439"/>
    <lineage>
        <taxon>Bacteria</taxon>
        <taxon>Bacillati</taxon>
        <taxon>Actinomycetota</taxon>
        <taxon>Actinomycetes</taxon>
        <taxon>Micromonosporales</taxon>
        <taxon>Micromonosporaceae</taxon>
        <taxon>Micromonospora</taxon>
    </lineage>
</organism>
<evidence type="ECO:0000313" key="6">
    <source>
        <dbReference type="EMBL" id="PZG23078.1"/>
    </source>
</evidence>
<dbReference type="PANTHER" id="PTHR43335">
    <property type="entry name" value="ABC TRANSPORTER, ATP-BINDING PROTEIN"/>
    <property type="match status" value="1"/>
</dbReference>
<feature type="domain" description="ABC transporter" evidence="5">
    <location>
        <begin position="5"/>
        <end position="232"/>
    </location>
</feature>
<protein>
    <submittedName>
        <fullName evidence="6">ABC transporter ATP-binding protein</fullName>
    </submittedName>
</protein>
<proteinExistence type="inferred from homology"/>
<dbReference type="Pfam" id="PF00005">
    <property type="entry name" value="ABC_tran"/>
    <property type="match status" value="1"/>
</dbReference>
<keyword evidence="2" id="KW-0813">Transport</keyword>
<dbReference type="Gene3D" id="3.40.50.300">
    <property type="entry name" value="P-loop containing nucleotide triphosphate hydrolases"/>
    <property type="match status" value="1"/>
</dbReference>
<evidence type="ECO:0000259" key="5">
    <source>
        <dbReference type="PROSITE" id="PS50893"/>
    </source>
</evidence>
<dbReference type="GO" id="GO:0005524">
    <property type="term" value="F:ATP binding"/>
    <property type="evidence" value="ECO:0007669"/>
    <property type="project" value="UniProtKB-KW"/>
</dbReference>
<dbReference type="AlphaFoldDB" id="A0A2W2FED1"/>
<dbReference type="PROSITE" id="PS00211">
    <property type="entry name" value="ABC_TRANSPORTER_1"/>
    <property type="match status" value="1"/>
</dbReference>
<dbReference type="OrthoDB" id="9804819at2"/>